<dbReference type="GO" id="GO:0015074">
    <property type="term" value="P:DNA integration"/>
    <property type="evidence" value="ECO:0007669"/>
    <property type="project" value="InterPro"/>
</dbReference>
<dbReference type="EMBL" id="JAPKFM010000071">
    <property type="protein sequence ID" value="MCX2967249.1"/>
    <property type="molecule type" value="Genomic_DNA"/>
</dbReference>
<dbReference type="Pfam" id="PF00665">
    <property type="entry name" value="rve"/>
    <property type="match status" value="1"/>
</dbReference>
<comment type="caution">
    <text evidence="2">The sequence shown here is derived from an EMBL/GenBank/DDBJ whole genome shotgun (WGS) entry which is preliminary data.</text>
</comment>
<dbReference type="GO" id="GO:0003676">
    <property type="term" value="F:nucleic acid binding"/>
    <property type="evidence" value="ECO:0007669"/>
    <property type="project" value="InterPro"/>
</dbReference>
<dbReference type="SUPFAM" id="SSF53098">
    <property type="entry name" value="Ribonuclease H-like"/>
    <property type="match status" value="1"/>
</dbReference>
<dbReference type="PROSITE" id="PS50994">
    <property type="entry name" value="INTEGRASE"/>
    <property type="match status" value="1"/>
</dbReference>
<gene>
    <name evidence="2" type="ORF">OSB52_24600</name>
</gene>
<proteinExistence type="predicted"/>
<dbReference type="RefSeq" id="WP_014928888.1">
    <property type="nucleotide sequence ID" value="NZ_JAPKFM010000071.1"/>
</dbReference>
<sequence>MGSGLSMRSRAEVTSRFAREYVKASKKDRGRILDQVVEVTGWSRDNARRRLTAAARLSPGTGHAVAVRERTPRSPKYSYDALKVLQKVWAASGGQCGKYLVVSMRVQLDALERHGELVAGVDRYSASVRAELLSMSAATIDRYLRTAKAKDQISGVSTTKPSVLLRNSITVRKAGDEVEAEAGFFEGDTVAHCGPTLKGEFVRTLNLTDVHTGWVFTRSIRNNAHTHILTGLKTAVEEIPFGVTGLDFDNGSEFLNHPVIEWAGGQGIYFTRSRPYKKNDQATIESKNNHLVRKYAFYWRYDTDTERAALNRLWRLVNDRLNYLTPTIKPVGFASTANGRRRRVYDAPATPFDRLLAADVLSAAQRAELCAYRDSLNPAQIGRDIAALQDQLLLLAKDKTEQLHLAQFPSALPDVRKGVRVPAG</sequence>
<name>A0A9X3DBN6_9ACTN</name>
<keyword evidence="3" id="KW-1185">Reference proteome</keyword>
<organism evidence="2 3">
    <name type="scientific">Gordonia aquimaris</name>
    <dbReference type="NCBI Taxonomy" id="2984863"/>
    <lineage>
        <taxon>Bacteria</taxon>
        <taxon>Bacillati</taxon>
        <taxon>Actinomycetota</taxon>
        <taxon>Actinomycetes</taxon>
        <taxon>Mycobacteriales</taxon>
        <taxon>Gordoniaceae</taxon>
        <taxon>Gordonia</taxon>
    </lineage>
</organism>
<reference evidence="2" key="1">
    <citation type="submission" date="2022-10" db="EMBL/GenBank/DDBJ databases">
        <title>WGS of marine actinomycetes from Thailand.</title>
        <authorList>
            <person name="Thawai C."/>
        </authorList>
    </citation>
    <scope>NUCLEOTIDE SEQUENCE</scope>
    <source>
        <strain evidence="2">SW21</strain>
    </source>
</reference>
<dbReference type="Gene3D" id="3.30.420.10">
    <property type="entry name" value="Ribonuclease H-like superfamily/Ribonuclease H"/>
    <property type="match status" value="1"/>
</dbReference>
<dbReference type="AlphaFoldDB" id="A0A9X3DBN6"/>
<evidence type="ECO:0000259" key="1">
    <source>
        <dbReference type="PROSITE" id="PS50994"/>
    </source>
</evidence>
<evidence type="ECO:0000313" key="3">
    <source>
        <dbReference type="Proteomes" id="UP001143347"/>
    </source>
</evidence>
<dbReference type="Proteomes" id="UP001143347">
    <property type="component" value="Unassembled WGS sequence"/>
</dbReference>
<dbReference type="InterPro" id="IPR001584">
    <property type="entry name" value="Integrase_cat-core"/>
</dbReference>
<dbReference type="InterPro" id="IPR036397">
    <property type="entry name" value="RNaseH_sf"/>
</dbReference>
<evidence type="ECO:0000313" key="2">
    <source>
        <dbReference type="EMBL" id="MCX2967249.1"/>
    </source>
</evidence>
<feature type="domain" description="Integrase catalytic" evidence="1">
    <location>
        <begin position="177"/>
        <end position="338"/>
    </location>
</feature>
<protein>
    <submittedName>
        <fullName evidence="2">Integrase</fullName>
    </submittedName>
</protein>
<accession>A0A9X3DBN6</accession>
<dbReference type="InterPro" id="IPR012337">
    <property type="entry name" value="RNaseH-like_sf"/>
</dbReference>